<accession>A0A4Q1C643</accession>
<dbReference type="EMBL" id="SDHX01000002">
    <property type="protein sequence ID" value="RXK53855.1"/>
    <property type="molecule type" value="Genomic_DNA"/>
</dbReference>
<reference evidence="2 3" key="1">
    <citation type="submission" date="2019-01" db="EMBL/GenBank/DDBJ databases">
        <title>Lacunisphaera sp. strain TWA-58.</title>
        <authorList>
            <person name="Chen W.-M."/>
        </authorList>
    </citation>
    <scope>NUCLEOTIDE SEQUENCE [LARGE SCALE GENOMIC DNA]</scope>
    <source>
        <strain evidence="2 3">TWA-58</strain>
    </source>
</reference>
<dbReference type="RefSeq" id="WP_129049887.1">
    <property type="nucleotide sequence ID" value="NZ_SDHX01000002.1"/>
</dbReference>
<name>A0A4Q1C643_9BACT</name>
<dbReference type="OrthoDB" id="190677at2"/>
<evidence type="ECO:0000313" key="3">
    <source>
        <dbReference type="Proteomes" id="UP000290218"/>
    </source>
</evidence>
<gene>
    <name evidence="2" type="ORF">ESB00_19430</name>
</gene>
<dbReference type="Pfam" id="PF16798">
    <property type="entry name" value="DUF5069"/>
    <property type="match status" value="1"/>
</dbReference>
<keyword evidence="3" id="KW-1185">Reference proteome</keyword>
<sequence>MPLVPGLRSPYAKIGRLVYFGRMLDKMRLHAAGRLPLADYGANLGKGFDSRCCNFLRVKYEDLQARVLAGDLDDAALLAWCHERGGARTDEECEIWNGFMIKRGWRDGAAGTLAQRITESGLVGQPVLTMFDYLDYDEGRASAPERPWEKI</sequence>
<feature type="domain" description="DUF5069" evidence="1">
    <location>
        <begin position="7"/>
        <end position="140"/>
    </location>
</feature>
<dbReference type="AlphaFoldDB" id="A0A4Q1C643"/>
<comment type="caution">
    <text evidence="2">The sequence shown here is derived from an EMBL/GenBank/DDBJ whole genome shotgun (WGS) entry which is preliminary data.</text>
</comment>
<evidence type="ECO:0000313" key="2">
    <source>
        <dbReference type="EMBL" id="RXK53855.1"/>
    </source>
</evidence>
<dbReference type="Proteomes" id="UP000290218">
    <property type="component" value="Unassembled WGS sequence"/>
</dbReference>
<organism evidence="2 3">
    <name type="scientific">Oleiharenicola lentus</name>
    <dbReference type="NCBI Taxonomy" id="2508720"/>
    <lineage>
        <taxon>Bacteria</taxon>
        <taxon>Pseudomonadati</taxon>
        <taxon>Verrucomicrobiota</taxon>
        <taxon>Opitutia</taxon>
        <taxon>Opitutales</taxon>
        <taxon>Opitutaceae</taxon>
        <taxon>Oleiharenicola</taxon>
    </lineage>
</organism>
<evidence type="ECO:0000259" key="1">
    <source>
        <dbReference type="Pfam" id="PF16798"/>
    </source>
</evidence>
<proteinExistence type="predicted"/>
<dbReference type="InterPro" id="IPR031849">
    <property type="entry name" value="DUF5069"/>
</dbReference>
<protein>
    <submittedName>
        <fullName evidence="2">DUF5069 domain-containing protein</fullName>
    </submittedName>
</protein>